<evidence type="ECO:0008006" key="4">
    <source>
        <dbReference type="Google" id="ProtNLM"/>
    </source>
</evidence>
<reference evidence="2 3" key="1">
    <citation type="submission" date="2010-10" db="EMBL/GenBank/DDBJ databases">
        <title>Complete sequence of Frankia sp. EuI1c.</title>
        <authorList>
            <consortium name="US DOE Joint Genome Institute"/>
            <person name="Lucas S."/>
            <person name="Copeland A."/>
            <person name="Lapidus A."/>
            <person name="Cheng J.-F."/>
            <person name="Bruce D."/>
            <person name="Goodwin L."/>
            <person name="Pitluck S."/>
            <person name="Chertkov O."/>
            <person name="Detter J.C."/>
            <person name="Han C."/>
            <person name="Tapia R."/>
            <person name="Land M."/>
            <person name="Hauser L."/>
            <person name="Jeffries C."/>
            <person name="Kyrpides N."/>
            <person name="Ivanova N."/>
            <person name="Mikhailova N."/>
            <person name="Beauchemin N."/>
            <person name="Sen A."/>
            <person name="Sur S.A."/>
            <person name="Gtari M."/>
            <person name="Wall L."/>
            <person name="Tisa L."/>
            <person name="Woyke T."/>
        </authorList>
    </citation>
    <scope>NUCLEOTIDE SEQUENCE [LARGE SCALE GENOMIC DNA]</scope>
    <source>
        <strain evidence="3">DSM 45817 / CECT 9037 / EuI1c</strain>
    </source>
</reference>
<keyword evidence="3" id="KW-1185">Reference proteome</keyword>
<dbReference type="HOGENOM" id="CLU_2616883_0_0_11"/>
<dbReference type="InterPro" id="IPR011009">
    <property type="entry name" value="Kinase-like_dom_sf"/>
</dbReference>
<dbReference type="InParanoid" id="E3IWN2"/>
<proteinExistence type="predicted"/>
<name>E3IWN2_PSEI1</name>
<dbReference type="EMBL" id="CP002299">
    <property type="protein sequence ID" value="ADP81362.1"/>
    <property type="molecule type" value="Genomic_DNA"/>
</dbReference>
<dbReference type="Proteomes" id="UP000002484">
    <property type="component" value="Chromosome"/>
</dbReference>
<keyword evidence="1" id="KW-0547">Nucleotide-binding</keyword>
<organism evidence="2 3">
    <name type="scientific">Pseudofrankia inefficax (strain DSM 45817 / CECT 9037 / DDB 130130 / EuI1c)</name>
    <name type="common">Frankia inefficax</name>
    <dbReference type="NCBI Taxonomy" id="298654"/>
    <lineage>
        <taxon>Bacteria</taxon>
        <taxon>Bacillati</taxon>
        <taxon>Actinomycetota</taxon>
        <taxon>Actinomycetes</taxon>
        <taxon>Frankiales</taxon>
        <taxon>Frankiaceae</taxon>
        <taxon>Pseudofrankia</taxon>
    </lineage>
</organism>
<dbReference type="SUPFAM" id="SSF56112">
    <property type="entry name" value="Protein kinase-like (PK-like)"/>
    <property type="match status" value="1"/>
</dbReference>
<accession>E3IWN2</accession>
<evidence type="ECO:0000313" key="3">
    <source>
        <dbReference type="Proteomes" id="UP000002484"/>
    </source>
</evidence>
<keyword evidence="1" id="KW-0067">ATP-binding</keyword>
<dbReference type="AlphaFoldDB" id="E3IWN2"/>
<evidence type="ECO:0000313" key="2">
    <source>
        <dbReference type="EMBL" id="ADP81362.1"/>
    </source>
</evidence>
<feature type="binding site" evidence="1">
    <location>
        <position position="57"/>
    </location>
    <ligand>
        <name>ATP</name>
        <dbReference type="ChEBI" id="CHEBI:30616"/>
    </ligand>
</feature>
<gene>
    <name evidence="2" type="ordered locus">FraEuI1c_3353</name>
</gene>
<dbReference type="PROSITE" id="PS00107">
    <property type="entry name" value="PROTEIN_KINASE_ATP"/>
    <property type="match status" value="1"/>
</dbReference>
<protein>
    <recommendedName>
        <fullName evidence="4">Serine/threonine protein kinase</fullName>
    </recommendedName>
</protein>
<dbReference type="GO" id="GO:0005524">
    <property type="term" value="F:ATP binding"/>
    <property type="evidence" value="ECO:0007669"/>
    <property type="project" value="UniProtKB-UniRule"/>
</dbReference>
<dbReference type="KEGG" id="fri:FraEuI1c_3353"/>
<sequence length="78" mass="7988">MVDVAAVAPLDDLDPRAIGPYVLLGRLGDGGMGSVYLGRRADAAPTGDAGPELVAVKVIRAVWQAALPTVDPRPVPIS</sequence>
<dbReference type="InterPro" id="IPR017441">
    <property type="entry name" value="Protein_kinase_ATP_BS"/>
</dbReference>
<dbReference type="Gene3D" id="3.30.200.20">
    <property type="entry name" value="Phosphorylase Kinase, domain 1"/>
    <property type="match status" value="1"/>
</dbReference>
<evidence type="ECO:0000256" key="1">
    <source>
        <dbReference type="PROSITE-ProRule" id="PRU10141"/>
    </source>
</evidence>